<evidence type="ECO:0000313" key="5">
    <source>
        <dbReference type="Proteomes" id="UP001207408"/>
    </source>
</evidence>
<proteinExistence type="inferred from homology"/>
<evidence type="ECO:0000259" key="3">
    <source>
        <dbReference type="PROSITE" id="PS50801"/>
    </source>
</evidence>
<sequence length="108" mass="11931">MIKVEENKGVAVVSLNDSDRLNAAIAEEVKLELSNVINNNNGNVLMNLSNIKFIDSSGIGVLISALKTARQNNRGFYLCCLQKDVLNLLKLMKLDKVFDIYDSKDAIS</sequence>
<evidence type="ECO:0000256" key="1">
    <source>
        <dbReference type="ARBA" id="ARBA00009013"/>
    </source>
</evidence>
<dbReference type="InterPro" id="IPR036513">
    <property type="entry name" value="STAS_dom_sf"/>
</dbReference>
<feature type="domain" description="STAS" evidence="3">
    <location>
        <begin position="21"/>
        <end position="108"/>
    </location>
</feature>
<dbReference type="RefSeq" id="WP_301198107.1">
    <property type="nucleotide sequence ID" value="NZ_JAPDPI010000006.1"/>
</dbReference>
<dbReference type="AlphaFoldDB" id="A0AAE3MBX6"/>
<dbReference type="NCBIfam" id="TIGR00377">
    <property type="entry name" value="ant_ant_sig"/>
    <property type="match status" value="1"/>
</dbReference>
<keyword evidence="5" id="KW-1185">Reference proteome</keyword>
<protein>
    <recommendedName>
        <fullName evidence="2">Anti-sigma factor antagonist</fullName>
    </recommendedName>
</protein>
<comment type="caution">
    <text evidence="4">The sequence shown here is derived from an EMBL/GenBank/DDBJ whole genome shotgun (WGS) entry which is preliminary data.</text>
</comment>
<dbReference type="SUPFAM" id="SSF52091">
    <property type="entry name" value="SpoIIaa-like"/>
    <property type="match status" value="1"/>
</dbReference>
<dbReference type="EMBL" id="JAPDPI010000006">
    <property type="protein sequence ID" value="MCW3804885.1"/>
    <property type="molecule type" value="Genomic_DNA"/>
</dbReference>
<evidence type="ECO:0000313" key="4">
    <source>
        <dbReference type="EMBL" id="MCW3804885.1"/>
    </source>
</evidence>
<organism evidence="4 5">
    <name type="scientific">Plebeiibacterium marinum</name>
    <dbReference type="NCBI Taxonomy" id="2992111"/>
    <lineage>
        <taxon>Bacteria</taxon>
        <taxon>Pseudomonadati</taxon>
        <taxon>Bacteroidota</taxon>
        <taxon>Bacteroidia</taxon>
        <taxon>Marinilabiliales</taxon>
        <taxon>Marinilabiliaceae</taxon>
        <taxon>Plebeiibacterium</taxon>
    </lineage>
</organism>
<gene>
    <name evidence="4" type="ORF">OM074_04555</name>
</gene>
<dbReference type="PANTHER" id="PTHR33495:SF2">
    <property type="entry name" value="ANTI-SIGMA FACTOR ANTAGONIST TM_1081-RELATED"/>
    <property type="match status" value="1"/>
</dbReference>
<dbReference type="PROSITE" id="PS50801">
    <property type="entry name" value="STAS"/>
    <property type="match status" value="1"/>
</dbReference>
<dbReference type="Pfam" id="PF01740">
    <property type="entry name" value="STAS"/>
    <property type="match status" value="1"/>
</dbReference>
<dbReference type="GO" id="GO:0043856">
    <property type="term" value="F:anti-sigma factor antagonist activity"/>
    <property type="evidence" value="ECO:0007669"/>
    <property type="project" value="InterPro"/>
</dbReference>
<dbReference type="InterPro" id="IPR002645">
    <property type="entry name" value="STAS_dom"/>
</dbReference>
<evidence type="ECO:0000256" key="2">
    <source>
        <dbReference type="RuleBase" id="RU003749"/>
    </source>
</evidence>
<accession>A0AAE3MBX6</accession>
<dbReference type="InterPro" id="IPR003658">
    <property type="entry name" value="Anti-sigma_ant"/>
</dbReference>
<dbReference type="PANTHER" id="PTHR33495">
    <property type="entry name" value="ANTI-SIGMA FACTOR ANTAGONIST TM_1081-RELATED-RELATED"/>
    <property type="match status" value="1"/>
</dbReference>
<dbReference type="Proteomes" id="UP001207408">
    <property type="component" value="Unassembled WGS sequence"/>
</dbReference>
<reference evidence="4" key="1">
    <citation type="submission" date="2022-10" db="EMBL/GenBank/DDBJ databases">
        <authorList>
            <person name="Yu W.X."/>
        </authorList>
    </citation>
    <scope>NUCLEOTIDE SEQUENCE</scope>
    <source>
        <strain evidence="4">D04</strain>
    </source>
</reference>
<dbReference type="CDD" id="cd07043">
    <property type="entry name" value="STAS_anti-anti-sigma_factors"/>
    <property type="match status" value="1"/>
</dbReference>
<comment type="similarity">
    <text evidence="1 2">Belongs to the anti-sigma-factor antagonist family.</text>
</comment>
<dbReference type="Gene3D" id="3.30.750.24">
    <property type="entry name" value="STAS domain"/>
    <property type="match status" value="1"/>
</dbReference>
<name>A0AAE3MBX6_9BACT</name>